<feature type="transmembrane region" description="Helical" evidence="9">
    <location>
        <begin position="120"/>
        <end position="140"/>
    </location>
</feature>
<dbReference type="Gene3D" id="1.10.357.140">
    <property type="entry name" value="UbiA prenyltransferase"/>
    <property type="match status" value="1"/>
</dbReference>
<evidence type="ECO:0000256" key="2">
    <source>
        <dbReference type="ARBA" id="ARBA00004141"/>
    </source>
</evidence>
<feature type="transmembrane region" description="Helical" evidence="9">
    <location>
        <begin position="269"/>
        <end position="287"/>
    </location>
</feature>
<dbReference type="GO" id="GO:0005743">
    <property type="term" value="C:mitochondrial inner membrane"/>
    <property type="evidence" value="ECO:0007669"/>
    <property type="project" value="UniProtKB-SubCell"/>
</dbReference>
<feature type="transmembrane region" description="Helical" evidence="9">
    <location>
        <begin position="50"/>
        <end position="67"/>
    </location>
</feature>
<evidence type="ECO:0000313" key="10">
    <source>
        <dbReference type="EMBL" id="THH13183.1"/>
    </source>
</evidence>
<dbReference type="NCBIfam" id="TIGR01474">
    <property type="entry name" value="ubiA_proteo"/>
    <property type="match status" value="1"/>
</dbReference>
<evidence type="ECO:0000256" key="5">
    <source>
        <dbReference type="ARBA" id="ARBA00022679"/>
    </source>
</evidence>
<keyword evidence="6 9" id="KW-0812">Transmembrane</keyword>
<evidence type="ECO:0000256" key="1">
    <source>
        <dbReference type="ARBA" id="ARBA00001946"/>
    </source>
</evidence>
<dbReference type="FunFam" id="1.20.120.1780:FF:000001">
    <property type="entry name" value="4-hydroxybenzoate octaprenyltransferase"/>
    <property type="match status" value="1"/>
</dbReference>
<keyword evidence="9" id="KW-0414">Isoprene biosynthesis</keyword>
<evidence type="ECO:0000256" key="9">
    <source>
        <dbReference type="HAMAP-Rule" id="MF_03189"/>
    </source>
</evidence>
<keyword evidence="9" id="KW-0831">Ubiquinone biosynthesis</keyword>
<evidence type="ECO:0000256" key="4">
    <source>
        <dbReference type="ARBA" id="ARBA00005985"/>
    </source>
</evidence>
<feature type="transmembrane region" description="Helical" evidence="9">
    <location>
        <begin position="79"/>
        <end position="99"/>
    </location>
</feature>
<keyword evidence="7 9" id="KW-1133">Transmembrane helix</keyword>
<dbReference type="Pfam" id="PF01040">
    <property type="entry name" value="UbiA"/>
    <property type="match status" value="1"/>
</dbReference>
<sequence>MAPSSEKAPLVKKNARPAEPEKLPFPLGLVSPGVRPYLELIRFHKPTGTILMFWPFAWGLTMAAYHVDLPLNRYWIELAKSLFAAFIVRGSACTINDIFDRNFDAGVERTKGRPLASGRVSVFAAVVYLILQYIAGLVVYVSYNDIALYAAVLQLLPLFLVYPLMKRITYWPQAWLGICMNFGIVIAWAAVTGSLATELLTVLMVGTWGWTMHYDTIYACQDRRDDIKVGVKSTAVMLGDYVRPFCFALSVMFIATLYYAGILNNQTPYYFYISVGGTALHILWQYATVDLDSPDSCGLNFIRNGHMGWITWAGLMIDYLVKIDQLPFKMPF</sequence>
<comment type="pathway">
    <text evidence="9">Cofactor biosynthesis; ubiquinone biosynthesis.</text>
</comment>
<evidence type="ECO:0000313" key="11">
    <source>
        <dbReference type="Proteomes" id="UP000310158"/>
    </source>
</evidence>
<dbReference type="HAMAP" id="MF_01635">
    <property type="entry name" value="UbiA"/>
    <property type="match status" value="1"/>
</dbReference>
<accession>A0A4V3XED1</accession>
<dbReference type="GO" id="GO:0008299">
    <property type="term" value="P:isoprenoid biosynthetic process"/>
    <property type="evidence" value="ECO:0007669"/>
    <property type="project" value="UniProtKB-UniRule"/>
</dbReference>
<dbReference type="PROSITE" id="PS00943">
    <property type="entry name" value="UBIA"/>
    <property type="match status" value="1"/>
</dbReference>
<dbReference type="GO" id="GO:0008412">
    <property type="term" value="F:4-hydroxybenzoate polyprenyltransferase activity"/>
    <property type="evidence" value="ECO:0007669"/>
    <property type="project" value="UniProtKB-EC"/>
</dbReference>
<dbReference type="PANTHER" id="PTHR11048:SF28">
    <property type="entry name" value="4-HYDROXYBENZOATE POLYPRENYLTRANSFERASE, MITOCHONDRIAL"/>
    <property type="match status" value="1"/>
</dbReference>
<dbReference type="EC" id="2.5.1.39" evidence="9"/>
<protein>
    <recommendedName>
        <fullName evidence="9">4-hydroxybenzoate polyprenyltransferase, mitochondrial</fullName>
        <shortName evidence="9">4-HB polyprenyltransferase</shortName>
        <ecNumber evidence="9">2.5.1.39</ecNumber>
    </recommendedName>
    <alternativeName>
        <fullName evidence="9">Para-hydroxybenzoate--polyprenyltransferase</fullName>
        <shortName evidence="9">PHB:PPT</shortName>
        <shortName evidence="9">PHB:polyprenyltransferase</shortName>
    </alternativeName>
</protein>
<comment type="function">
    <text evidence="9">Catalyzes the prenylation of para-hydroxybenzoate (PHB) with an all-trans polyprenyl group. Mediates the second step in the final reaction sequence of coenzyme Q (CoQ) biosynthesis, which is the condensation of the polyisoprenoid side chain with PHB, generating the first membrane-bound Q intermediate.</text>
</comment>
<comment type="caution">
    <text evidence="10">The sequence shown here is derived from an EMBL/GenBank/DDBJ whole genome shotgun (WGS) entry which is preliminary data.</text>
</comment>
<reference evidence="10 11" key="1">
    <citation type="submission" date="2019-02" db="EMBL/GenBank/DDBJ databases">
        <title>Genome sequencing of the rare red list fungi Bondarzewia mesenterica.</title>
        <authorList>
            <person name="Buettner E."/>
            <person name="Kellner H."/>
        </authorList>
    </citation>
    <scope>NUCLEOTIDE SEQUENCE [LARGE SCALE GENOMIC DNA]</scope>
    <source>
        <strain evidence="10 11">DSM 108281</strain>
    </source>
</reference>
<evidence type="ECO:0000256" key="6">
    <source>
        <dbReference type="ARBA" id="ARBA00022692"/>
    </source>
</evidence>
<evidence type="ECO:0000256" key="7">
    <source>
        <dbReference type="ARBA" id="ARBA00022989"/>
    </source>
</evidence>
<dbReference type="InterPro" id="IPR044878">
    <property type="entry name" value="UbiA_sf"/>
</dbReference>
<name>A0A4V3XED1_9AGAM</name>
<gene>
    <name evidence="10" type="ORF">EW146_g7012</name>
</gene>
<keyword evidence="11" id="KW-1185">Reference proteome</keyword>
<comment type="similarity">
    <text evidence="4 9">Belongs to the UbiA prenyltransferase family.</text>
</comment>
<comment type="subcellular location">
    <subcellularLocation>
        <location evidence="2">Membrane</location>
        <topology evidence="2">Multi-pass membrane protein</topology>
    </subcellularLocation>
    <subcellularLocation>
        <location evidence="9">Mitochondrion inner membrane</location>
        <topology evidence="9">Multi-pass membrane protein</topology>
        <orientation evidence="9">Matrix side</orientation>
    </subcellularLocation>
</comment>
<dbReference type="AlphaFoldDB" id="A0A4V3XED1"/>
<keyword evidence="5 9" id="KW-0808">Transferase</keyword>
<feature type="transmembrane region" description="Helical" evidence="9">
    <location>
        <begin position="241"/>
        <end position="262"/>
    </location>
</feature>
<evidence type="ECO:0000256" key="3">
    <source>
        <dbReference type="ARBA" id="ARBA00005179"/>
    </source>
</evidence>
<feature type="transmembrane region" description="Helical" evidence="9">
    <location>
        <begin position="146"/>
        <end position="162"/>
    </location>
</feature>
<organism evidence="10 11">
    <name type="scientific">Bondarzewia mesenterica</name>
    <dbReference type="NCBI Taxonomy" id="1095465"/>
    <lineage>
        <taxon>Eukaryota</taxon>
        <taxon>Fungi</taxon>
        <taxon>Dikarya</taxon>
        <taxon>Basidiomycota</taxon>
        <taxon>Agaricomycotina</taxon>
        <taxon>Agaricomycetes</taxon>
        <taxon>Russulales</taxon>
        <taxon>Bondarzewiaceae</taxon>
        <taxon>Bondarzewia</taxon>
    </lineage>
</organism>
<keyword evidence="9" id="KW-0999">Mitochondrion inner membrane</keyword>
<dbReference type="InterPro" id="IPR030470">
    <property type="entry name" value="UbiA_prenylTrfase_CS"/>
</dbReference>
<dbReference type="Proteomes" id="UP000310158">
    <property type="component" value="Unassembled WGS sequence"/>
</dbReference>
<comment type="cofactor">
    <cofactor evidence="1 9">
        <name>Mg(2+)</name>
        <dbReference type="ChEBI" id="CHEBI:18420"/>
    </cofactor>
</comment>
<dbReference type="FunFam" id="1.10.357.140:FF:000008">
    <property type="entry name" value="4-hydroxybenzoate octaprenyltransferase"/>
    <property type="match status" value="1"/>
</dbReference>
<dbReference type="UniPathway" id="UPA00232"/>
<comment type="pathway">
    <text evidence="3">Secondary metabolite biosynthesis.</text>
</comment>
<dbReference type="InterPro" id="IPR000537">
    <property type="entry name" value="UbiA_prenyltransferase"/>
</dbReference>
<keyword evidence="8 9" id="KW-0472">Membrane</keyword>
<dbReference type="GO" id="GO:0006744">
    <property type="term" value="P:ubiquinone biosynthetic process"/>
    <property type="evidence" value="ECO:0007669"/>
    <property type="project" value="UniProtKB-UniRule"/>
</dbReference>
<dbReference type="OrthoDB" id="18170at2759"/>
<dbReference type="InterPro" id="IPR039653">
    <property type="entry name" value="Prenyltransferase"/>
</dbReference>
<comment type="catalytic activity">
    <reaction evidence="9">
        <text>an all-trans-polyprenyl diphosphate + 4-hydroxybenzoate = a 4-hydroxy-3-(all-trans-polyprenyl)benzoate + diphosphate</text>
        <dbReference type="Rhea" id="RHEA:44504"/>
        <dbReference type="Rhea" id="RHEA-COMP:9514"/>
        <dbReference type="Rhea" id="RHEA-COMP:9564"/>
        <dbReference type="ChEBI" id="CHEBI:17879"/>
        <dbReference type="ChEBI" id="CHEBI:33019"/>
        <dbReference type="ChEBI" id="CHEBI:58914"/>
        <dbReference type="ChEBI" id="CHEBI:78396"/>
        <dbReference type="EC" id="2.5.1.39"/>
    </reaction>
</comment>
<dbReference type="EMBL" id="SGPL01000380">
    <property type="protein sequence ID" value="THH13183.1"/>
    <property type="molecule type" value="Genomic_DNA"/>
</dbReference>
<evidence type="ECO:0000256" key="8">
    <source>
        <dbReference type="ARBA" id="ARBA00023136"/>
    </source>
</evidence>
<dbReference type="InterPro" id="IPR006370">
    <property type="entry name" value="HB_polyprenyltransferase-like"/>
</dbReference>
<dbReference type="CDD" id="cd13959">
    <property type="entry name" value="PT_UbiA_COQ2"/>
    <property type="match status" value="1"/>
</dbReference>
<proteinExistence type="inferred from homology"/>
<keyword evidence="9" id="KW-0496">Mitochondrion</keyword>
<dbReference type="PANTHER" id="PTHR11048">
    <property type="entry name" value="PRENYLTRANSFERASES"/>
    <property type="match status" value="1"/>
</dbReference>
<dbReference type="Gene3D" id="1.20.120.1780">
    <property type="entry name" value="UbiA prenyltransferase"/>
    <property type="match status" value="1"/>
</dbReference>
<feature type="transmembrane region" description="Helical" evidence="9">
    <location>
        <begin position="174"/>
        <end position="196"/>
    </location>
</feature>